<gene>
    <name evidence="3" type="ORF">A2310_08200</name>
</gene>
<dbReference type="STRING" id="1802579.A2310_08200"/>
<comment type="caution">
    <text evidence="3">The sequence shown here is derived from an EMBL/GenBank/DDBJ whole genome shotgun (WGS) entry which is preliminary data.</text>
</comment>
<protein>
    <recommendedName>
        <fullName evidence="2">Peptidase C39-like domain-containing protein</fullName>
    </recommendedName>
</protein>
<evidence type="ECO:0000259" key="2">
    <source>
        <dbReference type="Pfam" id="PF13529"/>
    </source>
</evidence>
<feature type="chain" id="PRO_5009514403" description="Peptidase C39-like domain-containing protein" evidence="1">
    <location>
        <begin position="21"/>
        <end position="213"/>
    </location>
</feature>
<evidence type="ECO:0000313" key="3">
    <source>
        <dbReference type="EMBL" id="OGC21057.1"/>
    </source>
</evidence>
<accession>A0A1F4SL10</accession>
<feature type="domain" description="Peptidase C39-like" evidence="2">
    <location>
        <begin position="28"/>
        <end position="171"/>
    </location>
</feature>
<feature type="signal peptide" evidence="1">
    <location>
        <begin position="1"/>
        <end position="20"/>
    </location>
</feature>
<proteinExistence type="predicted"/>
<dbReference type="AlphaFoldDB" id="A0A1F4SL10"/>
<dbReference type="EMBL" id="MEUB01000049">
    <property type="protein sequence ID" value="OGC21057.1"/>
    <property type="molecule type" value="Genomic_DNA"/>
</dbReference>
<dbReference type="Gene3D" id="3.90.70.10">
    <property type="entry name" value="Cysteine proteinases"/>
    <property type="match status" value="1"/>
</dbReference>
<dbReference type="Pfam" id="PF13529">
    <property type="entry name" value="Peptidase_C39_2"/>
    <property type="match status" value="1"/>
</dbReference>
<keyword evidence="1" id="KW-0732">Signal</keyword>
<evidence type="ECO:0000256" key="1">
    <source>
        <dbReference type="SAM" id="SignalP"/>
    </source>
</evidence>
<dbReference type="InterPro" id="IPR039564">
    <property type="entry name" value="Peptidase_C39-like"/>
</dbReference>
<organism evidence="3 4">
    <name type="scientific">candidate division WOR-1 bacterium RIFOXYB2_FULL_37_13</name>
    <dbReference type="NCBI Taxonomy" id="1802579"/>
    <lineage>
        <taxon>Bacteria</taxon>
        <taxon>Bacillati</taxon>
        <taxon>Saganbacteria</taxon>
    </lineage>
</organism>
<reference evidence="3 4" key="1">
    <citation type="journal article" date="2016" name="Nat. Commun.">
        <title>Thousands of microbial genomes shed light on interconnected biogeochemical processes in an aquifer system.</title>
        <authorList>
            <person name="Anantharaman K."/>
            <person name="Brown C.T."/>
            <person name="Hug L.A."/>
            <person name="Sharon I."/>
            <person name="Castelle C.J."/>
            <person name="Probst A.J."/>
            <person name="Thomas B.C."/>
            <person name="Singh A."/>
            <person name="Wilkins M.J."/>
            <person name="Karaoz U."/>
            <person name="Brodie E.L."/>
            <person name="Williams K.H."/>
            <person name="Hubbard S.S."/>
            <person name="Banfield J.F."/>
        </authorList>
    </citation>
    <scope>NUCLEOTIDE SEQUENCE [LARGE SCALE GENOMIC DNA]</scope>
</reference>
<evidence type="ECO:0000313" key="4">
    <source>
        <dbReference type="Proteomes" id="UP000178417"/>
    </source>
</evidence>
<name>A0A1F4SL10_UNCSA</name>
<dbReference type="Proteomes" id="UP000178417">
    <property type="component" value="Unassembled WGS sequence"/>
</dbReference>
<sequence length="213" mass="24312">MFKFFSAIFFLCLFTLTPFAYPSKVFLQVPFTCQAPFGNWKEPYQEACEEASILMAMRYIHHKGITNVEAKREIDNMVKFQEEKYKGHKDLTVKQTGKLLKDYYDFNKFKVIESASLESILSAIGSGNLVVAPLAGRIVGNPYYTSPGPAYHMVLIKGYDLSRKEFITNDPGTKRGSNYRYKFNVLYNALHDWSGSKDKISEGKKNILVIVAK</sequence>